<dbReference type="Gene3D" id="1.10.8.60">
    <property type="match status" value="1"/>
</dbReference>
<dbReference type="InterPro" id="IPR008921">
    <property type="entry name" value="DNA_pol3_clamp-load_cplx_C"/>
</dbReference>
<dbReference type="InterPro" id="IPR013748">
    <property type="entry name" value="Rep_factorC_C"/>
</dbReference>
<dbReference type="GO" id="GO:0003677">
    <property type="term" value="F:DNA binding"/>
    <property type="evidence" value="ECO:0007669"/>
    <property type="project" value="InterPro"/>
</dbReference>
<dbReference type="Pfam" id="PF08542">
    <property type="entry name" value="Rep_fac_C"/>
    <property type="match status" value="1"/>
</dbReference>
<dbReference type="GeneID" id="79949929"/>
<dbReference type="Proteomes" id="UP001218895">
    <property type="component" value="Chromosome"/>
</dbReference>
<keyword evidence="5" id="KW-0067">ATP-binding</keyword>
<sequence>MLWIEKYRPEKFEDIYGQKEVINHIRRFAEDKNIPHMLFFGPHGTGKSVSMECLARELYSEDSGINLSIIPAGTLFNQGRAWLESEEKFSHLYQKDESVINNFKHIVKWYASMKPFDADFKIIVFEDAGELSFDAQAALRRIMERYSSTCRFILISRQQTAIIPAIASRCLPLFFAPVETSDIILILKDILQKEGVLPGVVSDDDLEIIAEISKGDCRKAITYLQITVLNDGVLDSSEITGSETTDISTSLFSSLMRNELRKSCEIAEMLMIDYGLSGDEVIKELSKAARREYNDKRIAIALSDADYKLCSAGNEFIQINALLARIIAEVFN</sequence>
<dbReference type="GO" id="GO:0006281">
    <property type="term" value="P:DNA repair"/>
    <property type="evidence" value="ECO:0007669"/>
    <property type="project" value="TreeGrafter"/>
</dbReference>
<comment type="similarity">
    <text evidence="1">Belongs to the activator 1 small subunits family. RfcS subfamily.</text>
</comment>
<dbReference type="Gene3D" id="1.20.272.10">
    <property type="match status" value="1"/>
</dbReference>
<gene>
    <name evidence="8" type="ORF">L1994_05985</name>
</gene>
<organism evidence="8 9">
    <name type="scientific">Methanomicrobium antiquum</name>
    <dbReference type="NCBI Taxonomy" id="487686"/>
    <lineage>
        <taxon>Archaea</taxon>
        <taxon>Methanobacteriati</taxon>
        <taxon>Methanobacteriota</taxon>
        <taxon>Stenosarchaea group</taxon>
        <taxon>Methanomicrobia</taxon>
        <taxon>Methanomicrobiales</taxon>
        <taxon>Methanomicrobiaceae</taxon>
        <taxon>Methanomicrobium</taxon>
    </lineage>
</organism>
<protein>
    <recommendedName>
        <fullName evidence="2">Replication factor C small subunit</fullName>
    </recommendedName>
    <alternativeName>
        <fullName evidence="6">Clamp loader small subunit</fullName>
    </alternativeName>
</protein>
<dbReference type="InterPro" id="IPR027417">
    <property type="entry name" value="P-loop_NTPase"/>
</dbReference>
<evidence type="ECO:0000313" key="8">
    <source>
        <dbReference type="EMBL" id="WFN37930.1"/>
    </source>
</evidence>
<accession>A0AAF0JNS4</accession>
<dbReference type="KEGG" id="manq:L1994_05985"/>
<evidence type="ECO:0000313" key="9">
    <source>
        <dbReference type="Proteomes" id="UP001218895"/>
    </source>
</evidence>
<dbReference type="GO" id="GO:0006261">
    <property type="term" value="P:DNA-templated DNA replication"/>
    <property type="evidence" value="ECO:0007669"/>
    <property type="project" value="TreeGrafter"/>
</dbReference>
<dbReference type="GO" id="GO:0005524">
    <property type="term" value="F:ATP binding"/>
    <property type="evidence" value="ECO:0007669"/>
    <property type="project" value="UniProtKB-KW"/>
</dbReference>
<dbReference type="InterPro" id="IPR050238">
    <property type="entry name" value="DNA_Rep/Repair_Clamp_Loader"/>
</dbReference>
<dbReference type="AlphaFoldDB" id="A0AAF0JNS4"/>
<dbReference type="SUPFAM" id="SSF48019">
    <property type="entry name" value="post-AAA+ oligomerization domain-like"/>
    <property type="match status" value="1"/>
</dbReference>
<evidence type="ECO:0000259" key="7">
    <source>
        <dbReference type="Pfam" id="PF08542"/>
    </source>
</evidence>
<evidence type="ECO:0000256" key="5">
    <source>
        <dbReference type="ARBA" id="ARBA00022840"/>
    </source>
</evidence>
<dbReference type="Pfam" id="PF13177">
    <property type="entry name" value="DNA_pol3_delta2"/>
    <property type="match status" value="1"/>
</dbReference>
<dbReference type="SUPFAM" id="SSF52540">
    <property type="entry name" value="P-loop containing nucleoside triphosphate hydrolases"/>
    <property type="match status" value="1"/>
</dbReference>
<keyword evidence="4" id="KW-0547">Nucleotide-binding</keyword>
<feature type="domain" description="Replication factor C C-terminal" evidence="7">
    <location>
        <begin position="249"/>
        <end position="325"/>
    </location>
</feature>
<evidence type="ECO:0000256" key="1">
    <source>
        <dbReference type="ARBA" id="ARBA00009668"/>
    </source>
</evidence>
<dbReference type="PANTHER" id="PTHR11669:SF20">
    <property type="entry name" value="REPLICATION FACTOR C SUBUNIT 4"/>
    <property type="match status" value="1"/>
</dbReference>
<keyword evidence="9" id="KW-1185">Reference proteome</keyword>
<evidence type="ECO:0000256" key="6">
    <source>
        <dbReference type="ARBA" id="ARBA00031749"/>
    </source>
</evidence>
<dbReference type="Gene3D" id="3.40.50.300">
    <property type="entry name" value="P-loop containing nucleotide triphosphate hydrolases"/>
    <property type="match status" value="1"/>
</dbReference>
<proteinExistence type="inferred from homology"/>
<name>A0AAF0JNS4_9EURY</name>
<dbReference type="RefSeq" id="WP_278100769.1">
    <property type="nucleotide sequence ID" value="NZ_CP091092.1"/>
</dbReference>
<evidence type="ECO:0000256" key="3">
    <source>
        <dbReference type="ARBA" id="ARBA00022705"/>
    </source>
</evidence>
<dbReference type="NCBIfam" id="NF009067">
    <property type="entry name" value="PRK12402.1"/>
    <property type="match status" value="1"/>
</dbReference>
<dbReference type="GO" id="GO:0003689">
    <property type="term" value="F:DNA clamp loader activity"/>
    <property type="evidence" value="ECO:0007669"/>
    <property type="project" value="TreeGrafter"/>
</dbReference>
<dbReference type="GO" id="GO:0005663">
    <property type="term" value="C:DNA replication factor C complex"/>
    <property type="evidence" value="ECO:0007669"/>
    <property type="project" value="TreeGrafter"/>
</dbReference>
<dbReference type="EMBL" id="CP091092">
    <property type="protein sequence ID" value="WFN37930.1"/>
    <property type="molecule type" value="Genomic_DNA"/>
</dbReference>
<evidence type="ECO:0000256" key="2">
    <source>
        <dbReference type="ARBA" id="ARBA00014164"/>
    </source>
</evidence>
<dbReference type="PANTHER" id="PTHR11669">
    <property type="entry name" value="REPLICATION FACTOR C / DNA POLYMERASE III GAMMA-TAU SUBUNIT"/>
    <property type="match status" value="1"/>
</dbReference>
<dbReference type="CDD" id="cd00009">
    <property type="entry name" value="AAA"/>
    <property type="match status" value="1"/>
</dbReference>
<keyword evidence="3" id="KW-0235">DNA replication</keyword>
<evidence type="ECO:0000256" key="4">
    <source>
        <dbReference type="ARBA" id="ARBA00022741"/>
    </source>
</evidence>
<reference evidence="8" key="1">
    <citation type="submission" date="2022-01" db="EMBL/GenBank/DDBJ databases">
        <title>Complete genome of Methanomicrobium antiquum DSM 21220.</title>
        <authorList>
            <person name="Chen S.-C."/>
            <person name="You Y.-T."/>
            <person name="Zhou Y.-Z."/>
            <person name="Lai M.-C."/>
        </authorList>
    </citation>
    <scope>NUCLEOTIDE SEQUENCE</scope>
    <source>
        <strain evidence="8">DSM 21220</strain>
    </source>
</reference>